<reference evidence="3" key="2">
    <citation type="journal article" date="2018" name="Nat. Commun.">
        <title>Tailed giant Tupanvirus possesses the most complete translational apparatus of the known virosphere.</title>
        <authorList>
            <person name="Abrahao J."/>
            <person name="Silva L."/>
            <person name="Silva L.S."/>
            <person name="Khalil J.Y.B."/>
            <person name="Rodrigues R."/>
            <person name="Arantes T."/>
            <person name="Assis F."/>
            <person name="Boratto P."/>
            <person name="Andrade M."/>
            <person name="Kroon E.G."/>
            <person name="Ribeiro B."/>
            <person name="Bergier I."/>
            <person name="Seligmann H."/>
            <person name="Ghigo E."/>
            <person name="Colson P."/>
            <person name="Levasseur A."/>
            <person name="Kroemer G."/>
            <person name="Raoult D."/>
            <person name="La Scola B."/>
        </authorList>
    </citation>
    <scope>NUCLEOTIDE SEQUENCE [LARGE SCALE GENOMIC DNA]</scope>
    <source>
        <strain evidence="3">Deep ocean</strain>
    </source>
</reference>
<dbReference type="GO" id="GO:0008270">
    <property type="term" value="F:zinc ion binding"/>
    <property type="evidence" value="ECO:0007669"/>
    <property type="project" value="UniProtKB-KW"/>
</dbReference>
<dbReference type="EMBL" id="MF405918">
    <property type="protein sequence ID" value="QKU33588.1"/>
    <property type="molecule type" value="Genomic_DNA"/>
</dbReference>
<dbReference type="KEGG" id="vg:80516885"/>
<feature type="zinc finger region" description="C3H1-type" evidence="1">
    <location>
        <begin position="235"/>
        <end position="263"/>
    </location>
</feature>
<dbReference type="PROSITE" id="PS50103">
    <property type="entry name" value="ZF_C3H1"/>
    <property type="match status" value="1"/>
</dbReference>
<keyword evidence="1" id="KW-0479">Metal-binding</keyword>
<sequence length="418" mass="48365">MQISSTLPFITRDKHINHYFDTDFSDDCVMYLQESLSSLLSDKKPVDCILSSLVSIQKKSLLVHELLCFLKNSNINYCAGISENTMSILLENKEDTNEYLYLFKNLVEFSNTLNLKIFTYNHLYHLVLQMWMDLPQTFSNEFRKTLIYIGFNENLPVDVIKQIKINAGIWFANVGKDPNITNLIEWLCEFDTTGELSTIRHTIEKTMVLSIESTKAFQKQYNMTKEEYNIQQNKAKEKGLCRKIRNGEECPHGVGCMFYHGKLQETYGVQICRNGDSCSRLPTGECKFVHTPTKKQLETVINFYNSLKREGDGFLVEPSMVRWVDTQCKLNPFIILKKDGRIGDHVHYSIPVCSGCETNEFGVSYDCNKPVKFMTKLEGQPANFYCCYEHMIQNEDEESCYYSVKQNILNEVFPVLGE</sequence>
<accession>A0A6N1NNA2</accession>
<feature type="domain" description="C3H1-type" evidence="2">
    <location>
        <begin position="235"/>
        <end position="263"/>
    </location>
</feature>
<name>A0A6N1NNA2_9VIRU</name>
<protein>
    <submittedName>
        <fullName evidence="3">Putative ORFan</fullName>
    </submittedName>
</protein>
<keyword evidence="1" id="KW-0862">Zinc</keyword>
<evidence type="ECO:0000259" key="2">
    <source>
        <dbReference type="PROSITE" id="PS50103"/>
    </source>
</evidence>
<reference evidence="3" key="1">
    <citation type="submission" date="2017-06" db="EMBL/GenBank/DDBJ databases">
        <authorList>
            <person name="Assis F.L."/>
            <person name="Abrahao J.S."/>
            <person name="Silva L."/>
            <person name="Khalil J.B."/>
            <person name="Rodrigues R."/>
            <person name="Silva L.S."/>
            <person name="Boratto P."/>
            <person name="Andrade M."/>
            <person name="Kroon E.G."/>
            <person name="Ribeiro B."/>
            <person name="Bergier I."/>
            <person name="Seligmann H."/>
            <person name="Ghigo E."/>
            <person name="Colson P."/>
            <person name="Levasseur A."/>
            <person name="Raoult D."/>
            <person name="Scola B.L."/>
        </authorList>
    </citation>
    <scope>NUCLEOTIDE SEQUENCE</scope>
    <source>
        <strain evidence="3">Deep ocean</strain>
    </source>
</reference>
<proteinExistence type="predicted"/>
<evidence type="ECO:0000313" key="3">
    <source>
        <dbReference type="EMBL" id="QKU33588.1"/>
    </source>
</evidence>
<dbReference type="Gene3D" id="4.10.1000.10">
    <property type="entry name" value="Zinc finger, CCCH-type"/>
    <property type="match status" value="1"/>
</dbReference>
<dbReference type="RefSeq" id="YP_010780194.1">
    <property type="nucleotide sequence ID" value="NC_075038.1"/>
</dbReference>
<keyword evidence="1" id="KW-0863">Zinc-finger</keyword>
<evidence type="ECO:0000256" key="1">
    <source>
        <dbReference type="PROSITE-ProRule" id="PRU00723"/>
    </source>
</evidence>
<dbReference type="InterPro" id="IPR000571">
    <property type="entry name" value="Znf_CCCH"/>
</dbReference>
<dbReference type="GeneID" id="80516885"/>
<organism evidence="3">
    <name type="scientific">Tupanvirus deep ocean</name>
    <dbReference type="NCBI Taxonomy" id="2126984"/>
    <lineage>
        <taxon>Viruses</taxon>
        <taxon>Varidnaviria</taxon>
        <taxon>Bamfordvirae</taxon>
        <taxon>Nucleocytoviricota</taxon>
        <taxon>Megaviricetes</taxon>
        <taxon>Imitervirales</taxon>
        <taxon>Mimiviridae</taxon>
        <taxon>Megamimivirinae</taxon>
        <taxon>Tupanvirus</taxon>
        <taxon>Tupanvirus altamarinense</taxon>
    </lineage>
</organism>